<evidence type="ECO:0000259" key="4">
    <source>
        <dbReference type="Pfam" id="PF13649"/>
    </source>
</evidence>
<sequence length="218" mass="23395">MTSHAASITAYWDAAAADFDEEPDHGLLAEDVRSEWARLLRAWLPSEPADVLDAGCGTGSLSLLLAADGHRVTGVDLASRMVERARRKAESAGLGARFLVGDAMRPPTGGERFGAVLARHLLWTLPDPDAALREWTSRLLPGGLLVLVEGRWCESGQSGVPYVAGAEELPWHGGVGAERLAAAVRPLVSELRVESLSGNSVLWGRPVTDERYALIARR</sequence>
<dbReference type="Gene3D" id="3.40.50.150">
    <property type="entry name" value="Vaccinia Virus protein VP39"/>
    <property type="match status" value="1"/>
</dbReference>
<keyword evidence="6" id="KW-1185">Reference proteome</keyword>
<feature type="domain" description="Methyltransferase" evidence="4">
    <location>
        <begin position="51"/>
        <end position="143"/>
    </location>
</feature>
<dbReference type="PANTHER" id="PTHR43464">
    <property type="entry name" value="METHYLTRANSFERASE"/>
    <property type="match status" value="1"/>
</dbReference>
<evidence type="ECO:0000256" key="2">
    <source>
        <dbReference type="ARBA" id="ARBA00022679"/>
    </source>
</evidence>
<keyword evidence="1 5" id="KW-0489">Methyltransferase</keyword>
<dbReference type="InterPro" id="IPR029063">
    <property type="entry name" value="SAM-dependent_MTases_sf"/>
</dbReference>
<dbReference type="GO" id="GO:0008168">
    <property type="term" value="F:methyltransferase activity"/>
    <property type="evidence" value="ECO:0007669"/>
    <property type="project" value="UniProtKB-KW"/>
</dbReference>
<evidence type="ECO:0000256" key="3">
    <source>
        <dbReference type="ARBA" id="ARBA00022691"/>
    </source>
</evidence>
<keyword evidence="2" id="KW-0808">Transferase</keyword>
<protein>
    <submittedName>
        <fullName evidence="5">SAM-dependent methyltransferase</fullName>
    </submittedName>
</protein>
<dbReference type="CDD" id="cd02440">
    <property type="entry name" value="AdoMet_MTases"/>
    <property type="match status" value="1"/>
</dbReference>
<evidence type="ECO:0000256" key="1">
    <source>
        <dbReference type="ARBA" id="ARBA00022603"/>
    </source>
</evidence>
<organism evidence="5 6">
    <name type="scientific">Streptomyces daqingensis</name>
    <dbReference type="NCBI Taxonomy" id="1472640"/>
    <lineage>
        <taxon>Bacteria</taxon>
        <taxon>Bacillati</taxon>
        <taxon>Actinomycetota</taxon>
        <taxon>Actinomycetes</taxon>
        <taxon>Kitasatosporales</taxon>
        <taxon>Streptomycetaceae</taxon>
        <taxon>Streptomyces</taxon>
    </lineage>
</organism>
<dbReference type="PANTHER" id="PTHR43464:SF19">
    <property type="entry name" value="UBIQUINONE BIOSYNTHESIS O-METHYLTRANSFERASE, MITOCHONDRIAL"/>
    <property type="match status" value="1"/>
</dbReference>
<dbReference type="RefSeq" id="WP_189038565.1">
    <property type="nucleotide sequence ID" value="NZ_BMMP01000013.1"/>
</dbReference>
<accession>A0ABQ2MJN7</accession>
<name>A0ABQ2MJN7_9ACTN</name>
<dbReference type="EMBL" id="BMMP01000013">
    <property type="protein sequence ID" value="GGO53448.1"/>
    <property type="molecule type" value="Genomic_DNA"/>
</dbReference>
<dbReference type="SUPFAM" id="SSF53335">
    <property type="entry name" value="S-adenosyl-L-methionine-dependent methyltransferases"/>
    <property type="match status" value="1"/>
</dbReference>
<dbReference type="Proteomes" id="UP000631535">
    <property type="component" value="Unassembled WGS sequence"/>
</dbReference>
<keyword evidence="3" id="KW-0949">S-adenosyl-L-methionine</keyword>
<evidence type="ECO:0000313" key="5">
    <source>
        <dbReference type="EMBL" id="GGO53448.1"/>
    </source>
</evidence>
<gene>
    <name evidence="5" type="ORF">GCM10012287_40110</name>
</gene>
<dbReference type="Pfam" id="PF13649">
    <property type="entry name" value="Methyltransf_25"/>
    <property type="match status" value="1"/>
</dbReference>
<evidence type="ECO:0000313" key="6">
    <source>
        <dbReference type="Proteomes" id="UP000631535"/>
    </source>
</evidence>
<dbReference type="GO" id="GO:0032259">
    <property type="term" value="P:methylation"/>
    <property type="evidence" value="ECO:0007669"/>
    <property type="project" value="UniProtKB-KW"/>
</dbReference>
<reference evidence="6" key="1">
    <citation type="journal article" date="2019" name="Int. J. Syst. Evol. Microbiol.">
        <title>The Global Catalogue of Microorganisms (GCM) 10K type strain sequencing project: providing services to taxonomists for standard genome sequencing and annotation.</title>
        <authorList>
            <consortium name="The Broad Institute Genomics Platform"/>
            <consortium name="The Broad Institute Genome Sequencing Center for Infectious Disease"/>
            <person name="Wu L."/>
            <person name="Ma J."/>
        </authorList>
    </citation>
    <scope>NUCLEOTIDE SEQUENCE [LARGE SCALE GENOMIC DNA]</scope>
    <source>
        <strain evidence="6">CGMCC 4.7178</strain>
    </source>
</reference>
<dbReference type="InterPro" id="IPR041698">
    <property type="entry name" value="Methyltransf_25"/>
</dbReference>
<proteinExistence type="predicted"/>
<comment type="caution">
    <text evidence="5">The sequence shown here is derived from an EMBL/GenBank/DDBJ whole genome shotgun (WGS) entry which is preliminary data.</text>
</comment>